<evidence type="ECO:0000313" key="3">
    <source>
        <dbReference type="Proteomes" id="UP000054559"/>
    </source>
</evidence>
<reference evidence="3" key="1">
    <citation type="journal article" date="2010" name="Genome Res.">
        <title>Population genomic sequencing of Coccidioides fungi reveals recent hybridization and transposon control.</title>
        <authorList>
            <person name="Neafsey D.E."/>
            <person name="Barker B.M."/>
            <person name="Sharpton T.J."/>
            <person name="Stajich J.E."/>
            <person name="Park D.J."/>
            <person name="Whiston E."/>
            <person name="Hung C.-Y."/>
            <person name="McMahan C."/>
            <person name="White J."/>
            <person name="Sykes S."/>
            <person name="Heiman D."/>
            <person name="Young S."/>
            <person name="Zeng Q."/>
            <person name="Abouelleil A."/>
            <person name="Aftuck L."/>
            <person name="Bessette D."/>
            <person name="Brown A."/>
            <person name="FitzGerald M."/>
            <person name="Lui A."/>
            <person name="Macdonald J.P."/>
            <person name="Priest M."/>
            <person name="Orbach M.J."/>
            <person name="Galgiani J.N."/>
            <person name="Kirkland T.N."/>
            <person name="Cole G.T."/>
            <person name="Birren B.W."/>
            <person name="Henn M.R."/>
            <person name="Taylor J.W."/>
            <person name="Rounsley S.D."/>
        </authorList>
    </citation>
    <scope>NUCLEOTIDE SEQUENCE [LARGE SCALE GENOMIC DNA]</scope>
    <source>
        <strain evidence="3">RMSCC 3703</strain>
    </source>
</reference>
<dbReference type="AlphaFoldDB" id="A0A0J8TT64"/>
<evidence type="ECO:0000313" key="2">
    <source>
        <dbReference type="EMBL" id="KMU76987.1"/>
    </source>
</evidence>
<accession>A0A0J8TT64</accession>
<sequence>MQTSNEGFSAGGARNDEFLFCWLECDTNSIACPQKSLSPRFTIDLGGGQQPLHSIARRPVAKRKWRGTDDIIRLLLRLTISQSDVSPSEIAPCHCHVKHQGNVVGSIIFRAIFNPASNIQKDATRPSPSRSSRHCSAKKQADGSYAKMLKALRGNTGSNHLKRPGPSCRLSRNNAVSKNTILNGPTYITGFQLPGPPTVHAGLASKI</sequence>
<dbReference type="EMBL" id="DS268151">
    <property type="protein sequence ID" value="KMU76987.1"/>
    <property type="molecule type" value="Genomic_DNA"/>
</dbReference>
<dbReference type="Proteomes" id="UP000054559">
    <property type="component" value="Unassembled WGS sequence"/>
</dbReference>
<gene>
    <name evidence="2" type="ORF">CISG_06222</name>
</gene>
<organism evidence="2 3">
    <name type="scientific">Coccidioides immitis RMSCC 3703</name>
    <dbReference type="NCBI Taxonomy" id="454286"/>
    <lineage>
        <taxon>Eukaryota</taxon>
        <taxon>Fungi</taxon>
        <taxon>Dikarya</taxon>
        <taxon>Ascomycota</taxon>
        <taxon>Pezizomycotina</taxon>
        <taxon>Eurotiomycetes</taxon>
        <taxon>Eurotiomycetidae</taxon>
        <taxon>Onygenales</taxon>
        <taxon>Onygenaceae</taxon>
        <taxon>Coccidioides</taxon>
    </lineage>
</organism>
<proteinExistence type="predicted"/>
<feature type="region of interest" description="Disordered" evidence="1">
    <location>
        <begin position="119"/>
        <end position="142"/>
    </location>
</feature>
<protein>
    <submittedName>
        <fullName evidence="2">Uncharacterized protein</fullName>
    </submittedName>
</protein>
<name>A0A0J8TT64_COCIT</name>
<evidence type="ECO:0000256" key="1">
    <source>
        <dbReference type="SAM" id="MobiDB-lite"/>
    </source>
</evidence>